<dbReference type="SUPFAM" id="SSF51735">
    <property type="entry name" value="NAD(P)-binding Rossmann-fold domains"/>
    <property type="match status" value="1"/>
</dbReference>
<dbReference type="GO" id="GO:0016874">
    <property type="term" value="F:ligase activity"/>
    <property type="evidence" value="ECO:0007669"/>
    <property type="project" value="UniProtKB-KW"/>
</dbReference>
<keyword evidence="2" id="KW-0596">Phosphopantetheine</keyword>
<dbReference type="SUPFAM" id="SSF52777">
    <property type="entry name" value="CoA-dependent acyltransferases"/>
    <property type="match status" value="4"/>
</dbReference>
<dbReference type="InterPro" id="IPR036736">
    <property type="entry name" value="ACP-like_sf"/>
</dbReference>
<name>A0A926E5Q3_9FIRM</name>
<dbReference type="InterPro" id="IPR013120">
    <property type="entry name" value="FAR_NAD-bd"/>
</dbReference>
<dbReference type="Pfam" id="PF00550">
    <property type="entry name" value="PP-binding"/>
    <property type="match status" value="2"/>
</dbReference>
<organism evidence="7 8">
    <name type="scientific">Fumia xinanensis</name>
    <dbReference type="NCBI Taxonomy" id="2763659"/>
    <lineage>
        <taxon>Bacteria</taxon>
        <taxon>Bacillati</taxon>
        <taxon>Bacillota</taxon>
        <taxon>Clostridia</taxon>
        <taxon>Eubacteriales</taxon>
        <taxon>Oscillospiraceae</taxon>
        <taxon>Fumia</taxon>
    </lineage>
</organism>
<dbReference type="Pfam" id="PF00501">
    <property type="entry name" value="AMP-binding"/>
    <property type="match status" value="2"/>
</dbReference>
<dbReference type="InterPro" id="IPR020845">
    <property type="entry name" value="AMP-binding_CS"/>
</dbReference>
<dbReference type="InterPro" id="IPR045851">
    <property type="entry name" value="AMP-bd_C_sf"/>
</dbReference>
<dbReference type="Proteomes" id="UP000610760">
    <property type="component" value="Unassembled WGS sequence"/>
</dbReference>
<dbReference type="Pfam" id="PF07993">
    <property type="entry name" value="NAD_binding_4"/>
    <property type="match status" value="1"/>
</dbReference>
<dbReference type="GO" id="GO:0031177">
    <property type="term" value="F:phosphopantetheine binding"/>
    <property type="evidence" value="ECO:0007669"/>
    <property type="project" value="TreeGrafter"/>
</dbReference>
<evidence type="ECO:0000256" key="5">
    <source>
        <dbReference type="ARBA" id="ARBA00023194"/>
    </source>
</evidence>
<dbReference type="Gene3D" id="3.30.300.30">
    <property type="match status" value="2"/>
</dbReference>
<accession>A0A926E5Q3</accession>
<dbReference type="Gene3D" id="3.30.559.10">
    <property type="entry name" value="Chloramphenicol acetyltransferase-like domain"/>
    <property type="match status" value="2"/>
</dbReference>
<dbReference type="PANTHER" id="PTHR45527:SF1">
    <property type="entry name" value="FATTY ACID SYNTHASE"/>
    <property type="match status" value="1"/>
</dbReference>
<dbReference type="SUPFAM" id="SSF56801">
    <property type="entry name" value="Acetyl-CoA synthetase-like"/>
    <property type="match status" value="2"/>
</dbReference>
<evidence type="ECO:0000256" key="4">
    <source>
        <dbReference type="ARBA" id="ARBA00022598"/>
    </source>
</evidence>
<dbReference type="GO" id="GO:0008610">
    <property type="term" value="P:lipid biosynthetic process"/>
    <property type="evidence" value="ECO:0007669"/>
    <property type="project" value="UniProtKB-ARBA"/>
</dbReference>
<dbReference type="PROSITE" id="PS00012">
    <property type="entry name" value="PHOSPHOPANTETHEINE"/>
    <property type="match status" value="1"/>
</dbReference>
<keyword evidence="4" id="KW-0436">Ligase</keyword>
<dbReference type="InterPro" id="IPR036291">
    <property type="entry name" value="NAD(P)-bd_dom_sf"/>
</dbReference>
<comment type="caution">
    <text evidence="7">The sequence shown here is derived from an EMBL/GenBank/DDBJ whole genome shotgun (WGS) entry which is preliminary data.</text>
</comment>
<evidence type="ECO:0000259" key="6">
    <source>
        <dbReference type="PROSITE" id="PS50075"/>
    </source>
</evidence>
<dbReference type="InterPro" id="IPR010071">
    <property type="entry name" value="AA_adenyl_dom"/>
</dbReference>
<dbReference type="Pfam" id="PF13193">
    <property type="entry name" value="AMP-binding_C"/>
    <property type="match status" value="2"/>
</dbReference>
<dbReference type="GO" id="GO:0044550">
    <property type="term" value="P:secondary metabolite biosynthetic process"/>
    <property type="evidence" value="ECO:0007669"/>
    <property type="project" value="TreeGrafter"/>
</dbReference>
<gene>
    <name evidence="7" type="ORF">H8710_08125</name>
</gene>
<dbReference type="PROSITE" id="PS00455">
    <property type="entry name" value="AMP_BINDING"/>
    <property type="match status" value="2"/>
</dbReference>
<evidence type="ECO:0000313" key="7">
    <source>
        <dbReference type="EMBL" id="MBC8560030.1"/>
    </source>
</evidence>
<dbReference type="Gene3D" id="2.30.38.10">
    <property type="entry name" value="Luciferase, Domain 3"/>
    <property type="match status" value="2"/>
</dbReference>
<dbReference type="GO" id="GO:0005737">
    <property type="term" value="C:cytoplasm"/>
    <property type="evidence" value="ECO:0007669"/>
    <property type="project" value="TreeGrafter"/>
</dbReference>
<evidence type="ECO:0000256" key="1">
    <source>
        <dbReference type="ARBA" id="ARBA00001957"/>
    </source>
</evidence>
<dbReference type="CDD" id="cd05930">
    <property type="entry name" value="A_NRPS"/>
    <property type="match status" value="2"/>
</dbReference>
<dbReference type="Gene3D" id="3.30.559.30">
    <property type="entry name" value="Nonribosomal peptide synthetase, condensation domain"/>
    <property type="match status" value="2"/>
</dbReference>
<dbReference type="SUPFAM" id="SSF47336">
    <property type="entry name" value="ACP-like"/>
    <property type="match status" value="2"/>
</dbReference>
<dbReference type="InterPro" id="IPR001242">
    <property type="entry name" value="Condensation_dom"/>
</dbReference>
<dbReference type="PANTHER" id="PTHR45527">
    <property type="entry name" value="NONRIBOSOMAL PEPTIDE SYNTHETASE"/>
    <property type="match status" value="1"/>
</dbReference>
<dbReference type="InterPro" id="IPR025110">
    <property type="entry name" value="AMP-bd_C"/>
</dbReference>
<dbReference type="Gene3D" id="3.40.50.720">
    <property type="entry name" value="NAD(P)-binding Rossmann-like Domain"/>
    <property type="match status" value="1"/>
</dbReference>
<dbReference type="EMBL" id="JACRSV010000002">
    <property type="protein sequence ID" value="MBC8560030.1"/>
    <property type="molecule type" value="Genomic_DNA"/>
</dbReference>
<evidence type="ECO:0000313" key="8">
    <source>
        <dbReference type="Proteomes" id="UP000610760"/>
    </source>
</evidence>
<proteinExistence type="predicted"/>
<keyword evidence="5" id="KW-0045">Antibiotic biosynthesis</keyword>
<evidence type="ECO:0000256" key="3">
    <source>
        <dbReference type="ARBA" id="ARBA00022553"/>
    </source>
</evidence>
<evidence type="ECO:0000256" key="2">
    <source>
        <dbReference type="ARBA" id="ARBA00022450"/>
    </source>
</evidence>
<dbReference type="InterPro" id="IPR000873">
    <property type="entry name" value="AMP-dep_synth/lig_dom"/>
</dbReference>
<dbReference type="PROSITE" id="PS50075">
    <property type="entry name" value="CARRIER"/>
    <property type="match status" value="1"/>
</dbReference>
<dbReference type="InterPro" id="IPR006162">
    <property type="entry name" value="Ppantetheine_attach_site"/>
</dbReference>
<dbReference type="Gene3D" id="3.40.50.980">
    <property type="match status" value="4"/>
</dbReference>
<keyword evidence="3" id="KW-0597">Phosphoprotein</keyword>
<dbReference type="InterPro" id="IPR023213">
    <property type="entry name" value="CAT-like_dom_sf"/>
</dbReference>
<keyword evidence="8" id="KW-1185">Reference proteome</keyword>
<sequence length="2515" mass="278675">MTEMNLYPLSNSQKNIWALEQSFHGASINNICETIRIKGTFDVALVQKSLNLILEQDASLRTRIILGEGKQPVQYEAPFELEQFPVFDFSTTSEDGIRHWEESITREVMFLIESPLYYFAVIRVGEHEGGVLLKTHHIISDGWSLVALINRFAETYLALVDRREVTLEPSPSYRLHVEEEQKYLSSKACGRDRAFWEEAMENPEPPVSIKDCGSVAVSPVGRRLTFQLSEVLNHALYDFCQKHRVAPFACFYMALAIYIKRIKGLDRLCIGVPIHNRVNVTDRDTTGMFVSTLPFVNELDENWSFEEFNANLADRWLELLRHQKFPFGEIASIVQKKNPDAGRLFQIVLSFHNSRTYSSKDTSVLFSGQWHYAGYQAEHLCIHLNSMESDRRYSVNYDYLTQLFSEKEIENLHRYLVNILHQALTEPERPIWQLPIMSLGEKEKVLFTFNRTDAPFFEGTLYQKFAEVCQEHPARVAVIQDGRRYTYRALQQKANAVAHALADFVPQGGGVVGVLLPKSYELFAAMAGVFQSGGAFVFLSPDFPRERLREILRDSNAAALVSTRELTERAGLLDEGIPVVHMDKVPDEAEEEFPCPAEPRSLAYLVYTSGSTGKPKGVEIEQRSLLNFADAMKNLYGHGAVLSLCSVSFDAFLLESAVSILNGRTVVLPMDGEQENPDCLAALIRQYAVGFLATTPSRLAAYLKSPAFRSALRGMETIVCGGEAFQSDLLKELSRLTNARIYNQYGPSETTIGVSARLLNTASQITVGKPMPNCRAYVLDKRLMPLPIGVYGELYIGGVCVGRGYRGAPELTEKSFLQSPFEPEERIYRTGDVAAWTPEGEILLQGRKDDQVKLRGLRIELSEISARLCLHPQIHQAAVRLLTRENQQAIAAYYVSDGEIPESELLEFAATYLPGYMIPSFFMGVEEIPLTANGKTDFSRLPEPKIQEESAGEVTEAQEKILSVFRRVLQKPQMTAGSNYFLFGGDSLNAVETLAELEKAFGVRLRVSDLYACRTAERLEKRLGLAEGKPAPADTGIPKAREQEDYPLTSAQQSAYFQSMLDPTGLSYNMPVAFRVKGGLDEERLAAAFERLIGSEEVFRTAFVQRGNEIRQKVLPSVPFVLQTLRANSYEEAKEAFIRPFDLSRPPLLRAAVWRQGDGSAVVFIDMHHIVGDGMSAAIVLSRLSDYYEGAAVRVPDVTYKDYACWLREKGESLFAGQREYWKKAVEGLSETPDLPADHARPKNFDFRGGVHFCGLDEALTAQCEEYCKQTGITPFMLFAGAFGILVGKLSGSRDFAVGTPVSGRLRPELRDAAGMFINTLPLRLRPEDELTAGDYFRRVREEVVGLLDHQDIPLEEVIALSGAKRSLGGNPLYNTMVSMRPVNEEAMTFAGKTVEGLPCRTGTAKLDIMLEVYREKGRFAFCFEYASSLFTEQSIALYGRSLAAILKEAISDDSLPLMEISGIAPADRYRLIDVPNRMRTPFLDMPLDGQIDAFAEMTPEAPAVVFHGETMTFRALKERSASIAAQLVEAGGKRGDKIGVLCRRGFDMLCALVAVMKMGGAYVPMLASFPENRLRYMMEQSGASLLLTDGETAKELPDLPCLTVVIDGKKRDFVPPANRTSEDLIHVLYTSGSTGRPKGVMLRHRSLSNLLISVSELFAPVEGNILCTTNIVFDTFITETLLPLALGRCVVMADEEEMMLPWKIAGLIEAENAAVMQLTPSRLQMCLGNRAFEGAAGKLKLMILAGEALTKNLRDSLRKTGCEKIVNLYGPSEAAVYVTKADVTSGPVTIGKPLHNCRAYVLDGHLHPALPTARGELYLAGECLSTGYIGNEELTKESFLPDPFFPGERMYKSGDMARLTADGSIDYLGRRDHQVKLNGQRVELDEISDRILASGFVREAAVIAVKQNGAMSLRAFVVSDREDYVKDIRDFLKAELPPYMVPGAFTILREMPRTATGKVDREALSRWNQENCSEATKEASEKAVAASAEEVLRPQAKTESKAWGLEYKAAVNAPQADHPIPEKTPAKVQADTAKPEPVAPPAAKTKAPVQAEVPSGCKAEQVAALWREALGKEAVLPEVSFFEQGGTSLGALNLLSGYFNLGVTMTLAQFYENPTLTGQVKLMGVEADATEPQSPPEAPALTEESPDFPTVGAAAPRTDSVQKKHTILLTGATGFLGAHLIKYLLEAGTAKIICPIRDGNPERLRETLVWYFGSGWTEANWKALEVLSGDVTQKNLGLPSALTELWRGKISCCVHAAADVRHYVSGGSEEVNVGGTQNAIDFCRAVSAKLMHISTVSVSAEYIVDEPQRRILFTENDLDMGQNWEGNTYIKSKFLAEKRVREAAQNGLDAKIFRVGRLVGRSSDGVFQKNPDSNAFYSFVKGMEALELCPRCFVGLPMELTAVDQCAKAIAALLDAGGFTFHVCNPYTVPLRDIVTAVKGKKLPEVDEMEFERHLSQKLSEGLGMKLAALVEQYNRLRTIPQNIFPDCTETSKQLSARGFHWKEPDLGLLLRSF</sequence>
<dbReference type="Pfam" id="PF00668">
    <property type="entry name" value="Condensation"/>
    <property type="match status" value="2"/>
</dbReference>
<dbReference type="GO" id="GO:0043041">
    <property type="term" value="P:amino acid activation for nonribosomal peptide biosynthetic process"/>
    <property type="evidence" value="ECO:0007669"/>
    <property type="project" value="TreeGrafter"/>
</dbReference>
<dbReference type="NCBIfam" id="NF003417">
    <property type="entry name" value="PRK04813.1"/>
    <property type="match status" value="2"/>
</dbReference>
<dbReference type="GO" id="GO:0017000">
    <property type="term" value="P:antibiotic biosynthetic process"/>
    <property type="evidence" value="ECO:0007669"/>
    <property type="project" value="UniProtKB-KW"/>
</dbReference>
<dbReference type="Gene3D" id="1.10.1200.10">
    <property type="entry name" value="ACP-like"/>
    <property type="match status" value="2"/>
</dbReference>
<protein>
    <submittedName>
        <fullName evidence="7">Amino acid adenylation domain-containing protein</fullName>
    </submittedName>
</protein>
<feature type="domain" description="Carrier" evidence="6">
    <location>
        <begin position="952"/>
        <end position="1027"/>
    </location>
</feature>
<comment type="cofactor">
    <cofactor evidence="1">
        <name>pantetheine 4'-phosphate</name>
        <dbReference type="ChEBI" id="CHEBI:47942"/>
    </cofactor>
</comment>
<dbReference type="NCBIfam" id="TIGR01733">
    <property type="entry name" value="AA-adenyl-dom"/>
    <property type="match status" value="2"/>
</dbReference>
<dbReference type="InterPro" id="IPR009081">
    <property type="entry name" value="PP-bd_ACP"/>
</dbReference>
<dbReference type="CDD" id="cd19531">
    <property type="entry name" value="LCL_NRPS-like"/>
    <property type="match status" value="1"/>
</dbReference>
<reference evidence="7" key="1">
    <citation type="submission" date="2020-08" db="EMBL/GenBank/DDBJ databases">
        <title>Genome public.</title>
        <authorList>
            <person name="Liu C."/>
            <person name="Sun Q."/>
        </authorList>
    </citation>
    <scope>NUCLEOTIDE SEQUENCE</scope>
    <source>
        <strain evidence="7">NSJ-33</strain>
    </source>
</reference>